<protein>
    <recommendedName>
        <fullName evidence="5">DUF1917 domain-containing protein</fullName>
    </recommendedName>
</protein>
<feature type="region of interest" description="Disordered" evidence="2">
    <location>
        <begin position="76"/>
        <end position="104"/>
    </location>
</feature>
<dbReference type="InterPro" id="IPR023398">
    <property type="entry name" value="TIF_eIF4e-like"/>
</dbReference>
<feature type="compositionally biased region" description="Basic and acidic residues" evidence="2">
    <location>
        <begin position="84"/>
        <end position="93"/>
    </location>
</feature>
<reference evidence="4" key="1">
    <citation type="journal article" date="2017" name="Nat. Microbiol.">
        <title>Global analysis of biosynthetic gene clusters reveals vast potential of secondary metabolite production in Penicillium species.</title>
        <authorList>
            <person name="Nielsen J.C."/>
            <person name="Grijseels S."/>
            <person name="Prigent S."/>
            <person name="Ji B."/>
            <person name="Dainat J."/>
            <person name="Nielsen K.F."/>
            <person name="Frisvad J.C."/>
            <person name="Workman M."/>
            <person name="Nielsen J."/>
        </authorList>
    </citation>
    <scope>NUCLEOTIDE SEQUENCE [LARGE SCALE GENOMIC DNA]</scope>
    <source>
        <strain evidence="4">IBT 24891</strain>
    </source>
</reference>
<accession>A0A1V6TTK8</accession>
<dbReference type="InterPro" id="IPR015034">
    <property type="entry name" value="Bles03"/>
</dbReference>
<dbReference type="Pfam" id="PF08939">
    <property type="entry name" value="Bles03"/>
    <property type="match status" value="1"/>
</dbReference>
<gene>
    <name evidence="3" type="ORF">PENSTE_c002G08689</name>
</gene>
<evidence type="ECO:0000256" key="2">
    <source>
        <dbReference type="SAM" id="MobiDB-lite"/>
    </source>
</evidence>
<evidence type="ECO:0008006" key="5">
    <source>
        <dbReference type="Google" id="ProtNLM"/>
    </source>
</evidence>
<dbReference type="Gene3D" id="3.30.760.10">
    <property type="entry name" value="RNA Cap, Translation Initiation Factor Eif4e"/>
    <property type="match status" value="1"/>
</dbReference>
<dbReference type="Proteomes" id="UP000191285">
    <property type="component" value="Unassembled WGS sequence"/>
</dbReference>
<dbReference type="PANTHER" id="PTHR31977:SF1">
    <property type="entry name" value="UPF0696 PROTEIN C11ORF68"/>
    <property type="match status" value="1"/>
</dbReference>
<evidence type="ECO:0000256" key="1">
    <source>
        <dbReference type="ARBA" id="ARBA00010568"/>
    </source>
</evidence>
<name>A0A1V6TTK8_9EURO</name>
<evidence type="ECO:0000313" key="3">
    <source>
        <dbReference type="EMBL" id="OQE29591.1"/>
    </source>
</evidence>
<feature type="compositionally biased region" description="Polar residues" evidence="2">
    <location>
        <begin position="16"/>
        <end position="31"/>
    </location>
</feature>
<dbReference type="OrthoDB" id="10067381at2759"/>
<feature type="region of interest" description="Disordered" evidence="2">
    <location>
        <begin position="1"/>
        <end position="50"/>
    </location>
</feature>
<proteinExistence type="inferred from homology"/>
<dbReference type="PANTHER" id="PTHR31977">
    <property type="entry name" value="UPF0696 PROTEIN C11ORF68"/>
    <property type="match status" value="1"/>
</dbReference>
<dbReference type="SUPFAM" id="SSF55418">
    <property type="entry name" value="eIF4e-like"/>
    <property type="match status" value="1"/>
</dbReference>
<organism evidence="3 4">
    <name type="scientific">Penicillium steckii</name>
    <dbReference type="NCBI Taxonomy" id="303698"/>
    <lineage>
        <taxon>Eukaryota</taxon>
        <taxon>Fungi</taxon>
        <taxon>Dikarya</taxon>
        <taxon>Ascomycota</taxon>
        <taxon>Pezizomycotina</taxon>
        <taxon>Eurotiomycetes</taxon>
        <taxon>Eurotiomycetidae</taxon>
        <taxon>Eurotiales</taxon>
        <taxon>Aspergillaceae</taxon>
        <taxon>Penicillium</taxon>
    </lineage>
</organism>
<keyword evidence="4" id="KW-1185">Reference proteome</keyword>
<feature type="compositionally biased region" description="Basic and acidic residues" evidence="2">
    <location>
        <begin position="41"/>
        <end position="50"/>
    </location>
</feature>
<comment type="caution">
    <text evidence="3">The sequence shown here is derived from an EMBL/GenBank/DDBJ whole genome shotgun (WGS) entry which is preliminary data.</text>
</comment>
<dbReference type="EMBL" id="MLKD01000002">
    <property type="protein sequence ID" value="OQE29591.1"/>
    <property type="molecule type" value="Genomic_DNA"/>
</dbReference>
<comment type="similarity">
    <text evidence="1">Belongs to the UPF0696 family.</text>
</comment>
<dbReference type="AlphaFoldDB" id="A0A1V6TTK8"/>
<sequence length="322" mass="35966">MSSKEDPMDIDPILSDDSSFYGQYFPTTSSEIHADINPGDETEKGRLEQEAKTYDPELYWSTVHSKLLSTVQHELRAPAASADPKNKDQEHPTDSPSVLGKNQRERRETIPHFLSRLPPSKTLSSDVGPWIWMFGPTSKSQLDQDIPTFLRKGTEILRTFEEESSSLRAAHDESGAKTTAGLTRKLNPLRRNLEKDILDAARESGVVYGKWMLFPSVREVDSTWKTVVTALEKGDLGDGAKVATDDGSGQSRLICIYTKVFGDRADIKRVLRGMVDVGLVDEGDRPIYYKCDAYTHLEITSKNEYGLKASMYSSRDVLGGKI</sequence>
<evidence type="ECO:0000313" key="4">
    <source>
        <dbReference type="Proteomes" id="UP000191285"/>
    </source>
</evidence>